<dbReference type="Proteomes" id="UP001321580">
    <property type="component" value="Unassembled WGS sequence"/>
</dbReference>
<gene>
    <name evidence="3" type="ORF">QLQ15_12925</name>
</gene>
<evidence type="ECO:0000313" key="3">
    <source>
        <dbReference type="EMBL" id="MDI9239807.1"/>
    </source>
</evidence>
<feature type="compositionally biased region" description="Basic and acidic residues" evidence="1">
    <location>
        <begin position="64"/>
        <end position="80"/>
    </location>
</feature>
<keyword evidence="2" id="KW-0732">Signal</keyword>
<accession>A0ABT6XI39</accession>
<feature type="region of interest" description="Disordered" evidence="1">
    <location>
        <begin position="25"/>
        <end position="97"/>
    </location>
</feature>
<evidence type="ECO:0000256" key="1">
    <source>
        <dbReference type="SAM" id="MobiDB-lite"/>
    </source>
</evidence>
<sequence length="330" mass="36037">MNHRTLPHNALAIALAIVAAPAWAQHDHHAHPSQATPPSPPVDAHAQHGQPRPSEAPATDETPPIDHSKMDHSKMDHGAMDHASMGHGNSTPSAPREPIPPLTDADRAAAFPELAHAMQHGGDSNRYVLFDRLEAVDLDHGRGEAWEAQAWFGSDLNRLWLRSEGERARGTTESADLEALYGRSVSAWWDVMAGVKHDFKPGDSQTWAAFGIQGLAPYKFELAATAYVGESGRTAATVEAEYELLLTSRLILQPRLELTLYGKEDPARDVGSGLSAGEAGLRLRYEFTRQFAPYVGVVHERAFGSTADLRRDHGEDAGDTRFVAGLRVWF</sequence>
<protein>
    <submittedName>
        <fullName evidence="3">Copper resistance protein B</fullName>
    </submittedName>
</protein>
<reference evidence="3 4" key="1">
    <citation type="submission" date="2023-05" db="EMBL/GenBank/DDBJ databases">
        <title>Lysobacter sp. strain LF1 Genome sequencing and assembly.</title>
        <authorList>
            <person name="Jung Y."/>
        </authorList>
    </citation>
    <scope>NUCLEOTIDE SEQUENCE [LARGE SCALE GENOMIC DNA]</scope>
    <source>
        <strain evidence="3 4">LF1</strain>
    </source>
</reference>
<dbReference type="InterPro" id="IPR007939">
    <property type="entry name" value="Cu-R_B_prcur"/>
</dbReference>
<proteinExistence type="predicted"/>
<dbReference type="Pfam" id="PF05275">
    <property type="entry name" value="CopB"/>
    <property type="match status" value="1"/>
</dbReference>
<evidence type="ECO:0000256" key="2">
    <source>
        <dbReference type="SAM" id="SignalP"/>
    </source>
</evidence>
<feature type="signal peptide" evidence="2">
    <location>
        <begin position="1"/>
        <end position="24"/>
    </location>
</feature>
<keyword evidence="4" id="KW-1185">Reference proteome</keyword>
<evidence type="ECO:0000313" key="4">
    <source>
        <dbReference type="Proteomes" id="UP001321580"/>
    </source>
</evidence>
<name>A0ABT6XI39_9GAMM</name>
<dbReference type="RefSeq" id="WP_283213173.1">
    <property type="nucleotide sequence ID" value="NZ_JASGBI010000001.1"/>
</dbReference>
<organism evidence="3 4">
    <name type="scientific">Lysobacter stagni</name>
    <dbReference type="NCBI Taxonomy" id="3045172"/>
    <lineage>
        <taxon>Bacteria</taxon>
        <taxon>Pseudomonadati</taxon>
        <taxon>Pseudomonadota</taxon>
        <taxon>Gammaproteobacteria</taxon>
        <taxon>Lysobacterales</taxon>
        <taxon>Lysobacteraceae</taxon>
        <taxon>Lysobacter</taxon>
    </lineage>
</organism>
<feature type="chain" id="PRO_5045880180" evidence="2">
    <location>
        <begin position="25"/>
        <end position="330"/>
    </location>
</feature>
<dbReference type="EMBL" id="JASGBI010000001">
    <property type="protein sequence ID" value="MDI9239807.1"/>
    <property type="molecule type" value="Genomic_DNA"/>
</dbReference>
<comment type="caution">
    <text evidence="3">The sequence shown here is derived from an EMBL/GenBank/DDBJ whole genome shotgun (WGS) entry which is preliminary data.</text>
</comment>